<feature type="transmembrane region" description="Helical" evidence="7">
    <location>
        <begin position="37"/>
        <end position="58"/>
    </location>
</feature>
<dbReference type="Gene3D" id="1.20.120.80">
    <property type="entry name" value="Cytochrome c oxidase, subunit III, four-helix bundle"/>
    <property type="match status" value="1"/>
</dbReference>
<dbReference type="EC" id="1.9.3.1" evidence="9"/>
<keyword evidence="4 7" id="KW-1133">Transmembrane helix</keyword>
<sequence length="210" mass="22985">MAIRPSDGFTLRTNVTQQRMTTDQPVPTGVGTLGMKLFIASLSFIFAASILLYLLLLAPEESPAIEHLPVIAAGVFVSTALILASSVTLRRGSRAVRADRCDELAVWLKRTLWLGYGFGALQTANWVLVWIAVDPFASGNRHAGFFIVLTIVHALHVVGGVVRLVQITRRAQQGEFSAAHHEPVTNMAMYWHFLDVVWLLLVLAIVGVSI</sequence>
<accession>A0A518CXX7</accession>
<dbReference type="InterPro" id="IPR000298">
    <property type="entry name" value="Cyt_c_oxidase-like_su3"/>
</dbReference>
<dbReference type="PROSITE" id="PS50253">
    <property type="entry name" value="COX3"/>
    <property type="match status" value="1"/>
</dbReference>
<feature type="transmembrane region" description="Helical" evidence="7">
    <location>
        <begin position="70"/>
        <end position="90"/>
    </location>
</feature>
<keyword evidence="5 7" id="KW-0472">Membrane</keyword>
<dbReference type="PANTHER" id="PTHR11403:SF10">
    <property type="entry name" value="CYTOCHROME C OXIDASE"/>
    <property type="match status" value="1"/>
</dbReference>
<evidence type="ECO:0000256" key="6">
    <source>
        <dbReference type="RuleBase" id="RU003376"/>
    </source>
</evidence>
<evidence type="ECO:0000256" key="2">
    <source>
        <dbReference type="ARBA" id="ARBA00010581"/>
    </source>
</evidence>
<evidence type="ECO:0000256" key="5">
    <source>
        <dbReference type="ARBA" id="ARBA00023136"/>
    </source>
</evidence>
<comment type="subcellular location">
    <subcellularLocation>
        <location evidence="6">Cell membrane</location>
        <topology evidence="6">Multi-pass membrane protein</topology>
    </subcellularLocation>
    <subcellularLocation>
        <location evidence="1">Membrane</location>
        <topology evidence="1">Multi-pass membrane protein</topology>
    </subcellularLocation>
</comment>
<dbReference type="OrthoDB" id="261701at2"/>
<dbReference type="EMBL" id="CP036290">
    <property type="protein sequence ID" value="QDU84068.1"/>
    <property type="molecule type" value="Genomic_DNA"/>
</dbReference>
<dbReference type="PANTHER" id="PTHR11403">
    <property type="entry name" value="CYTOCHROME C OXIDASE SUBUNIT III"/>
    <property type="match status" value="1"/>
</dbReference>
<evidence type="ECO:0000313" key="10">
    <source>
        <dbReference type="Proteomes" id="UP000319342"/>
    </source>
</evidence>
<dbReference type="InterPro" id="IPR035973">
    <property type="entry name" value="Cyt_c_oxidase_su3-like_sf"/>
</dbReference>
<keyword evidence="9" id="KW-0560">Oxidoreductase</keyword>
<feature type="domain" description="Heme-copper oxidase subunit III family profile" evidence="8">
    <location>
        <begin position="33"/>
        <end position="210"/>
    </location>
</feature>
<feature type="transmembrane region" description="Helical" evidence="7">
    <location>
        <begin position="187"/>
        <end position="208"/>
    </location>
</feature>
<name>A0A518CXX7_9BACT</name>
<evidence type="ECO:0000259" key="8">
    <source>
        <dbReference type="PROSITE" id="PS50253"/>
    </source>
</evidence>
<feature type="transmembrane region" description="Helical" evidence="7">
    <location>
        <begin position="145"/>
        <end position="166"/>
    </location>
</feature>
<organism evidence="9 10">
    <name type="scientific">Rohdeia mirabilis</name>
    <dbReference type="NCBI Taxonomy" id="2528008"/>
    <lineage>
        <taxon>Bacteria</taxon>
        <taxon>Pseudomonadati</taxon>
        <taxon>Planctomycetota</taxon>
        <taxon>Planctomycetia</taxon>
        <taxon>Planctomycetia incertae sedis</taxon>
        <taxon>Rohdeia</taxon>
    </lineage>
</organism>
<comment type="similarity">
    <text evidence="2 6">Belongs to the cytochrome c oxidase subunit 3 family.</text>
</comment>
<gene>
    <name evidence="9" type="primary">ctaE_2</name>
    <name evidence="9" type="ORF">Pla163_11700</name>
</gene>
<dbReference type="InterPro" id="IPR024791">
    <property type="entry name" value="Cyt_c/ubiquinol_Oxase_su3"/>
</dbReference>
<dbReference type="RefSeq" id="WP_145184907.1">
    <property type="nucleotide sequence ID" value="NZ_CP036290.1"/>
</dbReference>
<proteinExistence type="inferred from homology"/>
<evidence type="ECO:0000313" key="9">
    <source>
        <dbReference type="EMBL" id="QDU84068.1"/>
    </source>
</evidence>
<dbReference type="SUPFAM" id="SSF81452">
    <property type="entry name" value="Cytochrome c oxidase subunit III-like"/>
    <property type="match status" value="1"/>
</dbReference>
<dbReference type="InterPro" id="IPR013833">
    <property type="entry name" value="Cyt_c_oxidase_su3_a-hlx"/>
</dbReference>
<evidence type="ECO:0000256" key="3">
    <source>
        <dbReference type="ARBA" id="ARBA00022692"/>
    </source>
</evidence>
<evidence type="ECO:0000256" key="7">
    <source>
        <dbReference type="SAM" id="Phobius"/>
    </source>
</evidence>
<dbReference type="GO" id="GO:0019646">
    <property type="term" value="P:aerobic electron transport chain"/>
    <property type="evidence" value="ECO:0007669"/>
    <property type="project" value="InterPro"/>
</dbReference>
<dbReference type="GO" id="GO:0016491">
    <property type="term" value="F:oxidoreductase activity"/>
    <property type="evidence" value="ECO:0007669"/>
    <property type="project" value="UniProtKB-KW"/>
</dbReference>
<dbReference type="GO" id="GO:0005886">
    <property type="term" value="C:plasma membrane"/>
    <property type="evidence" value="ECO:0007669"/>
    <property type="project" value="UniProtKB-SubCell"/>
</dbReference>
<dbReference type="Proteomes" id="UP000319342">
    <property type="component" value="Chromosome"/>
</dbReference>
<dbReference type="AlphaFoldDB" id="A0A518CXX7"/>
<evidence type="ECO:0000256" key="1">
    <source>
        <dbReference type="ARBA" id="ARBA00004141"/>
    </source>
</evidence>
<protein>
    <submittedName>
        <fullName evidence="9">Cytochrome c oxidase subunit 3</fullName>
        <ecNumber evidence="9">1.9.3.1</ecNumber>
    </submittedName>
</protein>
<keyword evidence="3 6" id="KW-0812">Transmembrane</keyword>
<keyword evidence="10" id="KW-1185">Reference proteome</keyword>
<evidence type="ECO:0000256" key="4">
    <source>
        <dbReference type="ARBA" id="ARBA00022989"/>
    </source>
</evidence>
<dbReference type="GO" id="GO:0004129">
    <property type="term" value="F:cytochrome-c oxidase activity"/>
    <property type="evidence" value="ECO:0007669"/>
    <property type="project" value="InterPro"/>
</dbReference>
<dbReference type="Pfam" id="PF00510">
    <property type="entry name" value="COX3"/>
    <property type="match status" value="1"/>
</dbReference>
<reference evidence="9 10" key="1">
    <citation type="submission" date="2019-02" db="EMBL/GenBank/DDBJ databases">
        <title>Deep-cultivation of Planctomycetes and their phenomic and genomic characterization uncovers novel biology.</title>
        <authorList>
            <person name="Wiegand S."/>
            <person name="Jogler M."/>
            <person name="Boedeker C."/>
            <person name="Pinto D."/>
            <person name="Vollmers J."/>
            <person name="Rivas-Marin E."/>
            <person name="Kohn T."/>
            <person name="Peeters S.H."/>
            <person name="Heuer A."/>
            <person name="Rast P."/>
            <person name="Oberbeckmann S."/>
            <person name="Bunk B."/>
            <person name="Jeske O."/>
            <person name="Meyerdierks A."/>
            <person name="Storesund J.E."/>
            <person name="Kallscheuer N."/>
            <person name="Luecker S."/>
            <person name="Lage O.M."/>
            <person name="Pohl T."/>
            <person name="Merkel B.J."/>
            <person name="Hornburger P."/>
            <person name="Mueller R.-W."/>
            <person name="Bruemmer F."/>
            <person name="Labrenz M."/>
            <person name="Spormann A.M."/>
            <person name="Op den Camp H."/>
            <person name="Overmann J."/>
            <person name="Amann R."/>
            <person name="Jetten M.S.M."/>
            <person name="Mascher T."/>
            <person name="Medema M.H."/>
            <person name="Devos D.P."/>
            <person name="Kaster A.-K."/>
            <person name="Ovreas L."/>
            <person name="Rohde M."/>
            <person name="Galperin M.Y."/>
            <person name="Jogler C."/>
        </authorList>
    </citation>
    <scope>NUCLEOTIDE SEQUENCE [LARGE SCALE GENOMIC DNA]</scope>
    <source>
        <strain evidence="9 10">Pla163</strain>
    </source>
</reference>
<feature type="transmembrane region" description="Helical" evidence="7">
    <location>
        <begin position="111"/>
        <end position="133"/>
    </location>
</feature>